<protein>
    <submittedName>
        <fullName evidence="2">Uncharacterized protein</fullName>
    </submittedName>
</protein>
<proteinExistence type="predicted"/>
<keyword evidence="3" id="KW-1185">Reference proteome</keyword>
<reference evidence="2 3" key="1">
    <citation type="submission" date="2024-09" db="EMBL/GenBank/DDBJ databases">
        <authorList>
            <person name="Sun Q."/>
            <person name="Mori K."/>
        </authorList>
    </citation>
    <scope>NUCLEOTIDE SEQUENCE [LARGE SCALE GENOMIC DNA]</scope>
    <source>
        <strain evidence="2 3">CCM 7609</strain>
    </source>
</reference>
<dbReference type="EMBL" id="JBHMFI010000023">
    <property type="protein sequence ID" value="MFB9075370.1"/>
    <property type="molecule type" value="Genomic_DNA"/>
</dbReference>
<feature type="compositionally biased region" description="Low complexity" evidence="1">
    <location>
        <begin position="26"/>
        <end position="48"/>
    </location>
</feature>
<sequence>MTISSIKPRTRCGSCGLVTPGHMNGTGSSSTTTPATSPSLPAVASTPI</sequence>
<gene>
    <name evidence="2" type="ORF">ACFFX0_31085</name>
</gene>
<evidence type="ECO:0000313" key="2">
    <source>
        <dbReference type="EMBL" id="MFB9075370.1"/>
    </source>
</evidence>
<evidence type="ECO:0000256" key="1">
    <source>
        <dbReference type="SAM" id="MobiDB-lite"/>
    </source>
</evidence>
<organism evidence="2 3">
    <name type="scientific">Citricoccus parietis</name>
    <dbReference type="NCBI Taxonomy" id="592307"/>
    <lineage>
        <taxon>Bacteria</taxon>
        <taxon>Bacillati</taxon>
        <taxon>Actinomycetota</taxon>
        <taxon>Actinomycetes</taxon>
        <taxon>Micrococcales</taxon>
        <taxon>Micrococcaceae</taxon>
        <taxon>Citricoccus</taxon>
    </lineage>
</organism>
<feature type="region of interest" description="Disordered" evidence="1">
    <location>
        <begin position="1"/>
        <end position="48"/>
    </location>
</feature>
<dbReference type="Proteomes" id="UP001589575">
    <property type="component" value="Unassembled WGS sequence"/>
</dbReference>
<accession>A0ABV5G8U8</accession>
<evidence type="ECO:0000313" key="3">
    <source>
        <dbReference type="Proteomes" id="UP001589575"/>
    </source>
</evidence>
<comment type="caution">
    <text evidence="2">The sequence shown here is derived from an EMBL/GenBank/DDBJ whole genome shotgun (WGS) entry which is preliminary data.</text>
</comment>
<name>A0ABV5G8U8_9MICC</name>